<dbReference type="GO" id="GO:0005506">
    <property type="term" value="F:iron ion binding"/>
    <property type="evidence" value="ECO:0007669"/>
    <property type="project" value="InterPro"/>
</dbReference>
<dbReference type="AlphaFoldDB" id="A0A5J6MNY6"/>
<evidence type="ECO:0000259" key="7">
    <source>
        <dbReference type="PROSITE" id="PS51352"/>
    </source>
</evidence>
<gene>
    <name evidence="9" type="ORF">FRZ44_36400</name>
</gene>
<evidence type="ECO:0000256" key="1">
    <source>
        <dbReference type="ARBA" id="ARBA00001961"/>
    </source>
</evidence>
<evidence type="ECO:0000313" key="10">
    <source>
        <dbReference type="Proteomes" id="UP000326202"/>
    </source>
</evidence>
<protein>
    <recommendedName>
        <fullName evidence="11">Fe2OG dioxygenase domain-containing protein</fullName>
    </recommendedName>
</protein>
<dbReference type="InterPro" id="IPR013766">
    <property type="entry name" value="Thioredoxin_domain"/>
</dbReference>
<dbReference type="Pfam" id="PF13640">
    <property type="entry name" value="2OG-FeII_Oxy_3"/>
    <property type="match status" value="1"/>
</dbReference>
<name>A0A5J6MNY6_9PROT</name>
<feature type="domain" description="Fe2OG dioxygenase" evidence="8">
    <location>
        <begin position="257"/>
        <end position="352"/>
    </location>
</feature>
<dbReference type="PROSITE" id="PS51352">
    <property type="entry name" value="THIOREDOXIN_2"/>
    <property type="match status" value="1"/>
</dbReference>
<dbReference type="Gene3D" id="2.60.120.620">
    <property type="entry name" value="q2cbj1_9rhob like domain"/>
    <property type="match status" value="1"/>
</dbReference>
<sequence>MAELRDRLIGLGEPAPWFEAHTTFNPRFAMASLGGRFVVLVFLGRASAPACRAFVEQLAAAAPSLPDNDEIHVRFAISCDGGDQVDPVMATAFPKARIFHDADAHVSGLYGAIDRRAETPELGYRPHWLVLDPMLRVYARGSIERPDLFIAAIRGLPAPGEHARTNAELWAPVLLVPRVLEPDLCRALIGVYQNGQPAASGFMRTENGRTVGKLDPNFKRRSDVTIGDPTLRNAMVQRIHARLVPEIKKSFQFSVSRIERYIVACYSAEDSGFFKAHRDNTTAGTAHRRFAVTINLNAEEHSGGELRFPEFGMRRYKTPTGGAIVFSCSLLHEALPVTKGLRYATLPFLYDNEAAAIRAQNLKFLDNKGAGAVGEAAETAEAEAKAEY</sequence>
<keyword evidence="2" id="KW-0479">Metal-binding</keyword>
<dbReference type="Pfam" id="PF00578">
    <property type="entry name" value="AhpC-TSA"/>
    <property type="match status" value="1"/>
</dbReference>
<dbReference type="InterPro" id="IPR000866">
    <property type="entry name" value="AhpC/TSA"/>
</dbReference>
<keyword evidence="10" id="KW-1185">Reference proteome</keyword>
<evidence type="ECO:0000259" key="8">
    <source>
        <dbReference type="PROSITE" id="PS51471"/>
    </source>
</evidence>
<dbReference type="SUPFAM" id="SSF52833">
    <property type="entry name" value="Thioredoxin-like"/>
    <property type="match status" value="1"/>
</dbReference>
<evidence type="ECO:0008006" key="11">
    <source>
        <dbReference type="Google" id="ProtNLM"/>
    </source>
</evidence>
<evidence type="ECO:0000256" key="4">
    <source>
        <dbReference type="ARBA" id="ARBA00022964"/>
    </source>
</evidence>
<keyword evidence="5" id="KW-0560">Oxidoreductase</keyword>
<dbReference type="OrthoDB" id="255432at2"/>
<dbReference type="Gene3D" id="3.40.30.10">
    <property type="entry name" value="Glutaredoxin"/>
    <property type="match status" value="1"/>
</dbReference>
<organism evidence="9 10">
    <name type="scientific">Hypericibacter terrae</name>
    <dbReference type="NCBI Taxonomy" id="2602015"/>
    <lineage>
        <taxon>Bacteria</taxon>
        <taxon>Pseudomonadati</taxon>
        <taxon>Pseudomonadota</taxon>
        <taxon>Alphaproteobacteria</taxon>
        <taxon>Rhodospirillales</taxon>
        <taxon>Dongiaceae</taxon>
        <taxon>Hypericibacter</taxon>
    </lineage>
</organism>
<dbReference type="InterPro" id="IPR005123">
    <property type="entry name" value="Oxoglu/Fe-dep_dioxygenase_dom"/>
</dbReference>
<evidence type="ECO:0000256" key="2">
    <source>
        <dbReference type="ARBA" id="ARBA00022723"/>
    </source>
</evidence>
<dbReference type="GO" id="GO:0016209">
    <property type="term" value="F:antioxidant activity"/>
    <property type="evidence" value="ECO:0007669"/>
    <property type="project" value="InterPro"/>
</dbReference>
<dbReference type="InterPro" id="IPR044862">
    <property type="entry name" value="Pro_4_hyd_alph_FE2OG_OXY"/>
</dbReference>
<comment type="cofactor">
    <cofactor evidence="1">
        <name>L-ascorbate</name>
        <dbReference type="ChEBI" id="CHEBI:38290"/>
    </cofactor>
</comment>
<keyword evidence="6" id="KW-0408">Iron</keyword>
<feature type="domain" description="Thioredoxin" evidence="7">
    <location>
        <begin position="9"/>
        <end position="158"/>
    </location>
</feature>
<dbReference type="InterPro" id="IPR036249">
    <property type="entry name" value="Thioredoxin-like_sf"/>
</dbReference>
<evidence type="ECO:0000313" key="9">
    <source>
        <dbReference type="EMBL" id="QEX18335.1"/>
    </source>
</evidence>
<keyword evidence="4" id="KW-0223">Dioxygenase</keyword>
<accession>A0A5J6MNY6</accession>
<proteinExistence type="predicted"/>
<evidence type="ECO:0000256" key="6">
    <source>
        <dbReference type="ARBA" id="ARBA00023004"/>
    </source>
</evidence>
<dbReference type="InterPro" id="IPR006620">
    <property type="entry name" value="Pro_4_hyd_alph"/>
</dbReference>
<dbReference type="PROSITE" id="PS51471">
    <property type="entry name" value="FE2OG_OXY"/>
    <property type="match status" value="1"/>
</dbReference>
<dbReference type="Proteomes" id="UP000326202">
    <property type="component" value="Chromosome"/>
</dbReference>
<dbReference type="GO" id="GO:0031418">
    <property type="term" value="F:L-ascorbic acid binding"/>
    <property type="evidence" value="ECO:0007669"/>
    <property type="project" value="UniProtKB-KW"/>
</dbReference>
<dbReference type="KEGG" id="htq:FRZ44_36400"/>
<dbReference type="SMART" id="SM00702">
    <property type="entry name" value="P4Hc"/>
    <property type="match status" value="1"/>
</dbReference>
<dbReference type="GO" id="GO:0016705">
    <property type="term" value="F:oxidoreductase activity, acting on paired donors, with incorporation or reduction of molecular oxygen"/>
    <property type="evidence" value="ECO:0007669"/>
    <property type="project" value="InterPro"/>
</dbReference>
<dbReference type="GO" id="GO:0051213">
    <property type="term" value="F:dioxygenase activity"/>
    <property type="evidence" value="ECO:0007669"/>
    <property type="project" value="UniProtKB-KW"/>
</dbReference>
<evidence type="ECO:0000256" key="5">
    <source>
        <dbReference type="ARBA" id="ARBA00023002"/>
    </source>
</evidence>
<dbReference type="RefSeq" id="WP_151178503.1">
    <property type="nucleotide sequence ID" value="NZ_CP042906.1"/>
</dbReference>
<keyword evidence="3" id="KW-0847">Vitamin C</keyword>
<evidence type="ECO:0000256" key="3">
    <source>
        <dbReference type="ARBA" id="ARBA00022896"/>
    </source>
</evidence>
<reference evidence="9 10" key="1">
    <citation type="submission" date="2019-08" db="EMBL/GenBank/DDBJ databases">
        <title>Hyperibacter terrae gen. nov., sp. nov. and Hyperibacter viscosus sp. nov., two new members in the family Rhodospirillaceae isolated from the rhizosphere of Hypericum perforatum.</title>
        <authorList>
            <person name="Noviana Z."/>
        </authorList>
    </citation>
    <scope>NUCLEOTIDE SEQUENCE [LARGE SCALE GENOMIC DNA]</scope>
    <source>
        <strain evidence="9 10">R5913</strain>
    </source>
</reference>
<dbReference type="EMBL" id="CP042906">
    <property type="protein sequence ID" value="QEX18335.1"/>
    <property type="molecule type" value="Genomic_DNA"/>
</dbReference>